<dbReference type="InterPro" id="IPR027417">
    <property type="entry name" value="P-loop_NTPase"/>
</dbReference>
<evidence type="ECO:0000256" key="2">
    <source>
        <dbReference type="ARBA" id="ARBA00022741"/>
    </source>
</evidence>
<evidence type="ECO:0000313" key="7">
    <source>
        <dbReference type="Proteomes" id="UP000472265"/>
    </source>
</evidence>
<dbReference type="InParanoid" id="A0A671UMZ9"/>
<keyword evidence="4" id="KW-1133">Transmembrane helix</keyword>
<reference evidence="6" key="1">
    <citation type="submission" date="2021-04" db="EMBL/GenBank/DDBJ databases">
        <authorList>
            <consortium name="Wellcome Sanger Institute Data Sharing"/>
        </authorList>
    </citation>
    <scope>NUCLEOTIDE SEQUENCE [LARGE SCALE GENOMIC DNA]</scope>
</reference>
<dbReference type="PROSITE" id="PS51720">
    <property type="entry name" value="G_AIG1"/>
    <property type="match status" value="1"/>
</dbReference>
<evidence type="ECO:0000259" key="5">
    <source>
        <dbReference type="PROSITE" id="PS51720"/>
    </source>
</evidence>
<dbReference type="InterPro" id="IPR045058">
    <property type="entry name" value="GIMA/IAN/Toc"/>
</dbReference>
<proteinExistence type="inferred from homology"/>
<evidence type="ECO:0000256" key="1">
    <source>
        <dbReference type="ARBA" id="ARBA00008535"/>
    </source>
</evidence>
<dbReference type="Pfam" id="PF04548">
    <property type="entry name" value="AIG1"/>
    <property type="match status" value="1"/>
</dbReference>
<evidence type="ECO:0000313" key="6">
    <source>
        <dbReference type="Ensembl" id="ENSSAUP00010015792.1"/>
    </source>
</evidence>
<keyword evidence="3" id="KW-0342">GTP-binding</keyword>
<keyword evidence="2" id="KW-0547">Nucleotide-binding</keyword>
<reference evidence="6" key="2">
    <citation type="submission" date="2025-08" db="UniProtKB">
        <authorList>
            <consortium name="Ensembl"/>
        </authorList>
    </citation>
    <scope>IDENTIFICATION</scope>
</reference>
<dbReference type="GeneTree" id="ENSGT01150000286992"/>
<dbReference type="GO" id="GO:0005525">
    <property type="term" value="F:GTP binding"/>
    <property type="evidence" value="ECO:0007669"/>
    <property type="project" value="UniProtKB-KW"/>
</dbReference>
<dbReference type="PANTHER" id="PTHR10903">
    <property type="entry name" value="GTPASE, IMAP FAMILY MEMBER-RELATED"/>
    <property type="match status" value="1"/>
</dbReference>
<dbReference type="InterPro" id="IPR006703">
    <property type="entry name" value="G_AIG1"/>
</dbReference>
<dbReference type="OMA" id="QIEHIRH"/>
<dbReference type="PANTHER" id="PTHR10903:SF62">
    <property type="entry name" value="GTPASE IMAP FAMILY MEMBER 4-LIKE-RELATED"/>
    <property type="match status" value="1"/>
</dbReference>
<dbReference type="Gene3D" id="3.40.50.300">
    <property type="entry name" value="P-loop containing nucleotide triphosphate hydrolases"/>
    <property type="match status" value="1"/>
</dbReference>
<reference evidence="6" key="3">
    <citation type="submission" date="2025-09" db="UniProtKB">
        <authorList>
            <consortium name="Ensembl"/>
        </authorList>
    </citation>
    <scope>IDENTIFICATION</scope>
</reference>
<evidence type="ECO:0000256" key="4">
    <source>
        <dbReference type="SAM" id="Phobius"/>
    </source>
</evidence>
<dbReference type="AlphaFoldDB" id="A0A671UMZ9"/>
<dbReference type="FunFam" id="3.40.50.300:FF:000366">
    <property type="entry name" value="GTPase, IMAP family member 2"/>
    <property type="match status" value="1"/>
</dbReference>
<name>A0A671UMZ9_SPAAU</name>
<keyword evidence="7" id="KW-1185">Reference proteome</keyword>
<dbReference type="Ensembl" id="ENSSAUT00010016738.1">
    <property type="protein sequence ID" value="ENSSAUP00010015792.1"/>
    <property type="gene ID" value="ENSSAUG00010007295.1"/>
</dbReference>
<comment type="similarity">
    <text evidence="1">Belongs to the TRAFAC class TrmE-Era-EngA-EngB-Septin-like GTPase superfamily. AIG1/Toc34/Toc159-like paraseptin GTPase family. IAN subfamily.</text>
</comment>
<organism evidence="6 7">
    <name type="scientific">Sparus aurata</name>
    <name type="common">Gilthead sea bream</name>
    <dbReference type="NCBI Taxonomy" id="8175"/>
    <lineage>
        <taxon>Eukaryota</taxon>
        <taxon>Metazoa</taxon>
        <taxon>Chordata</taxon>
        <taxon>Craniata</taxon>
        <taxon>Vertebrata</taxon>
        <taxon>Euteleostomi</taxon>
        <taxon>Actinopterygii</taxon>
        <taxon>Neopterygii</taxon>
        <taxon>Teleostei</taxon>
        <taxon>Neoteleostei</taxon>
        <taxon>Acanthomorphata</taxon>
        <taxon>Eupercaria</taxon>
        <taxon>Spariformes</taxon>
        <taxon>Sparidae</taxon>
        <taxon>Sparus</taxon>
    </lineage>
</organism>
<sequence>MASYASSKFTTFHKIVLLGKTGSGKSNLANTIFGEKLFITNHSPNSGTSTCQAETKSVNGQSITLIDTPGFFDAGRSEEDLKPEIMSCITECSPGPHAFLIVLKVDKFTEHEQAVITKICQYFSKDALKYAVIVFTHGDQLPKGMKIEEYWNNKVFEAVEKEIQKEEDLIRQSAGNMPVAEVRKQAKSTVSNRFLINLAGTTTGVLLGAFCGVAAMVGLGSIELKENAGSGELFLGLTLRVTTFTSHTFT</sequence>
<feature type="transmembrane region" description="Helical" evidence="4">
    <location>
        <begin position="194"/>
        <end position="217"/>
    </location>
</feature>
<dbReference type="Proteomes" id="UP000472265">
    <property type="component" value="Chromosome 10"/>
</dbReference>
<keyword evidence="4" id="KW-0812">Transmembrane</keyword>
<dbReference type="SUPFAM" id="SSF52540">
    <property type="entry name" value="P-loop containing nucleoside triphosphate hydrolases"/>
    <property type="match status" value="1"/>
</dbReference>
<evidence type="ECO:0000256" key="3">
    <source>
        <dbReference type="ARBA" id="ARBA00023134"/>
    </source>
</evidence>
<feature type="domain" description="AIG1-type G" evidence="5">
    <location>
        <begin position="10"/>
        <end position="225"/>
    </location>
</feature>
<protein>
    <recommendedName>
        <fullName evidence="5">AIG1-type G domain-containing protein</fullName>
    </recommendedName>
</protein>
<accession>A0A671UMZ9</accession>
<keyword evidence="4" id="KW-0472">Membrane</keyword>